<evidence type="ECO:0000259" key="2">
    <source>
        <dbReference type="Pfam" id="PF07985"/>
    </source>
</evidence>
<feature type="compositionally biased region" description="Low complexity" evidence="1">
    <location>
        <begin position="27"/>
        <end position="40"/>
    </location>
</feature>
<organism evidence="3 4">
    <name type="scientific">Purpureocillium lavendulum</name>
    <dbReference type="NCBI Taxonomy" id="1247861"/>
    <lineage>
        <taxon>Eukaryota</taxon>
        <taxon>Fungi</taxon>
        <taxon>Dikarya</taxon>
        <taxon>Ascomycota</taxon>
        <taxon>Pezizomycotina</taxon>
        <taxon>Sordariomycetes</taxon>
        <taxon>Hypocreomycetidae</taxon>
        <taxon>Hypocreales</taxon>
        <taxon>Ophiocordycipitaceae</taxon>
        <taxon>Purpureocillium</taxon>
    </lineage>
</organism>
<gene>
    <name evidence="3" type="ORF">O9K51_08639</name>
</gene>
<feature type="domain" description="SRR1-like" evidence="2">
    <location>
        <begin position="340"/>
        <end position="452"/>
    </location>
</feature>
<protein>
    <submittedName>
        <fullName evidence="3">Cyclin-like F-box</fullName>
    </submittedName>
</protein>
<accession>A0AB34FJJ1</accession>
<dbReference type="InterPro" id="IPR012942">
    <property type="entry name" value="SRR1-like"/>
</dbReference>
<dbReference type="PANTHER" id="PTHR42080">
    <property type="entry name" value="SRR1 DOMAIN-CONTAINING PROTEIN"/>
    <property type="match status" value="1"/>
</dbReference>
<reference evidence="3" key="1">
    <citation type="submission" date="2023-01" db="EMBL/GenBank/DDBJ databases">
        <title>The growth and conidiation of Purpureocillium lavendulum are regulated by nitrogen source and histone H3K14 acetylation.</title>
        <authorList>
            <person name="Tang P."/>
            <person name="Han J."/>
            <person name="Zhang C."/>
            <person name="Tang P."/>
            <person name="Qi F."/>
            <person name="Zhang K."/>
            <person name="Liang L."/>
        </authorList>
    </citation>
    <scope>NUCLEOTIDE SEQUENCE</scope>
    <source>
        <strain evidence="3">YMF1.00683</strain>
    </source>
</reference>
<dbReference type="Proteomes" id="UP001163105">
    <property type="component" value="Unassembled WGS sequence"/>
</dbReference>
<sequence length="509" mass="54004">MLCVCLGEATPQRNRGGNRGGGGGGRQQQQQQTPQQRAAQKPGGISTAKDGSVVLDQTVQINGLPIRYKVSAPADQFSTTSGIQGGAAPPATAGAIGMNVLLHGDGGQSFFDFPNQGVNANLMGVAVLAPDKNLKWGGADRNGQQRPDGVAHSQAVADLIAQELPKVVAFNQSNVFFTGVSGGSLTLSGFFMPAHMGTFPNTGVMLNCGGMAPQVNFTPVAAAAMANTRIHFQSTTQELKSLQRSIPLAVQAYEEAAAKVGLNTQQINALQTVENSPNGGHCAFDGQGFVSGVQLMADSYADVMLAGGSGQVSGIARVSGTETWQMLEGILGRPDITPLGIDKIVAFGLGNLTAEAVPGEECQTSCMQHAFLLRLGNLLRETMGHSVRCVAQDPAYLDTCKEALRARGVEIAEPESGFLLVDERTLVFTVSCNVPVRQIVTELAHPAGMIWGYVEPDEVLREWTRNEEGIWVLVREMVKGYNEYPLPEEDAACLWGSALYIRKETTETT</sequence>
<evidence type="ECO:0000313" key="4">
    <source>
        <dbReference type="Proteomes" id="UP001163105"/>
    </source>
</evidence>
<evidence type="ECO:0000256" key="1">
    <source>
        <dbReference type="SAM" id="MobiDB-lite"/>
    </source>
</evidence>
<feature type="compositionally biased region" description="Gly residues" evidence="1">
    <location>
        <begin position="17"/>
        <end position="26"/>
    </location>
</feature>
<feature type="region of interest" description="Disordered" evidence="1">
    <location>
        <begin position="9"/>
        <end position="51"/>
    </location>
</feature>
<name>A0AB34FJJ1_9HYPO</name>
<dbReference type="PANTHER" id="PTHR42080:SF3">
    <property type="entry name" value="SRR1-LIKE DOMAIN-CONTAINING PROTEIN"/>
    <property type="match status" value="1"/>
</dbReference>
<keyword evidence="4" id="KW-1185">Reference proteome</keyword>
<comment type="caution">
    <text evidence="3">The sequence shown here is derived from an EMBL/GenBank/DDBJ whole genome shotgun (WGS) entry which is preliminary data.</text>
</comment>
<dbReference type="EMBL" id="JAQHRD010000007">
    <property type="protein sequence ID" value="KAJ6439227.1"/>
    <property type="molecule type" value="Genomic_DNA"/>
</dbReference>
<evidence type="ECO:0000313" key="3">
    <source>
        <dbReference type="EMBL" id="KAJ6439227.1"/>
    </source>
</evidence>
<dbReference type="Pfam" id="PF07985">
    <property type="entry name" value="SRR1"/>
    <property type="match status" value="1"/>
</dbReference>
<proteinExistence type="predicted"/>
<dbReference type="AlphaFoldDB" id="A0AB34FJJ1"/>